<dbReference type="AlphaFoldDB" id="A0A832QE30"/>
<gene>
    <name evidence="4 5" type="primary">rplW</name>
    <name evidence="5" type="ORF">GX533_03600</name>
</gene>
<keyword evidence="2 4" id="KW-0689">Ribosomal protein</keyword>
<organism evidence="5 6">
    <name type="scientific">Candidatus Dojkabacteria bacterium</name>
    <dbReference type="NCBI Taxonomy" id="2099670"/>
    <lineage>
        <taxon>Bacteria</taxon>
        <taxon>Candidatus Dojkabacteria</taxon>
    </lineage>
</organism>
<evidence type="ECO:0000256" key="1">
    <source>
        <dbReference type="ARBA" id="ARBA00006700"/>
    </source>
</evidence>
<reference evidence="5 6" key="1">
    <citation type="journal article" date="2020" name="Biotechnol. Biofuels">
        <title>New insights from the biogas microbiome by comprehensive genome-resolved metagenomics of nearly 1600 species originating from multiple anaerobic digesters.</title>
        <authorList>
            <person name="Campanaro S."/>
            <person name="Treu L."/>
            <person name="Rodriguez-R L.M."/>
            <person name="Kovalovszki A."/>
            <person name="Ziels R.M."/>
            <person name="Maus I."/>
            <person name="Zhu X."/>
            <person name="Kougias P.G."/>
            <person name="Basile A."/>
            <person name="Luo G."/>
            <person name="Schluter A."/>
            <person name="Konstantinidis K.T."/>
            <person name="Angelidaki I."/>
        </authorList>
    </citation>
    <scope>NUCLEOTIDE SEQUENCE [LARGE SCALE GENOMIC DNA]</scope>
    <source>
        <strain evidence="5">AS05jafATM_89</strain>
    </source>
</reference>
<evidence type="ECO:0000256" key="4">
    <source>
        <dbReference type="HAMAP-Rule" id="MF_01369"/>
    </source>
</evidence>
<evidence type="ECO:0000313" key="6">
    <source>
        <dbReference type="Proteomes" id="UP000576550"/>
    </source>
</evidence>
<dbReference type="HAMAP" id="MF_01369_B">
    <property type="entry name" value="Ribosomal_uL23_B"/>
    <property type="match status" value="1"/>
</dbReference>
<accession>A0A832QE30</accession>
<protein>
    <recommendedName>
        <fullName evidence="4">Large ribosomal subunit protein uL23</fullName>
    </recommendedName>
</protein>
<dbReference type="InterPro" id="IPR013025">
    <property type="entry name" value="Ribosomal_uL23-like"/>
</dbReference>
<dbReference type="SUPFAM" id="SSF54189">
    <property type="entry name" value="Ribosomal proteins S24e, L23 and L15e"/>
    <property type="match status" value="1"/>
</dbReference>
<dbReference type="GO" id="GO:0006412">
    <property type="term" value="P:translation"/>
    <property type="evidence" value="ECO:0007669"/>
    <property type="project" value="UniProtKB-UniRule"/>
</dbReference>
<dbReference type="Proteomes" id="UP000576550">
    <property type="component" value="Unassembled WGS sequence"/>
</dbReference>
<comment type="function">
    <text evidence="4">One of the early assembly proteins it binds 23S rRNA. One of the proteins that surrounds the polypeptide exit tunnel on the outside of the ribosome. Forms the main docking site for trigger factor binding to the ribosome.</text>
</comment>
<dbReference type="EMBL" id="DUTP01000006">
    <property type="protein sequence ID" value="HHX99728.1"/>
    <property type="molecule type" value="Genomic_DNA"/>
</dbReference>
<dbReference type="GO" id="GO:0003735">
    <property type="term" value="F:structural constituent of ribosome"/>
    <property type="evidence" value="ECO:0007669"/>
    <property type="project" value="InterPro"/>
</dbReference>
<dbReference type="GO" id="GO:0005840">
    <property type="term" value="C:ribosome"/>
    <property type="evidence" value="ECO:0007669"/>
    <property type="project" value="UniProtKB-KW"/>
</dbReference>
<comment type="similarity">
    <text evidence="1 4">Belongs to the universal ribosomal protein uL23 family.</text>
</comment>
<evidence type="ECO:0000256" key="3">
    <source>
        <dbReference type="ARBA" id="ARBA00023274"/>
    </source>
</evidence>
<comment type="caution">
    <text evidence="5">The sequence shown here is derived from an EMBL/GenBank/DDBJ whole genome shotgun (WGS) entry which is preliminary data.</text>
</comment>
<name>A0A832QE30_9BACT</name>
<evidence type="ECO:0000256" key="2">
    <source>
        <dbReference type="ARBA" id="ARBA00022980"/>
    </source>
</evidence>
<dbReference type="Pfam" id="PF00276">
    <property type="entry name" value="Ribosomal_L23"/>
    <property type="match status" value="1"/>
</dbReference>
<dbReference type="Gene3D" id="3.30.70.330">
    <property type="match status" value="1"/>
</dbReference>
<evidence type="ECO:0000313" key="5">
    <source>
        <dbReference type="EMBL" id="HHX99728.1"/>
    </source>
</evidence>
<dbReference type="GO" id="GO:1990904">
    <property type="term" value="C:ribonucleoprotein complex"/>
    <property type="evidence" value="ECO:0007669"/>
    <property type="project" value="UniProtKB-KW"/>
</dbReference>
<keyword evidence="3 4" id="KW-0687">Ribonucleoprotein</keyword>
<proteinExistence type="inferred from homology"/>
<keyword evidence="4" id="KW-0699">rRNA-binding</keyword>
<dbReference type="GO" id="GO:0019843">
    <property type="term" value="F:rRNA binding"/>
    <property type="evidence" value="ECO:0007669"/>
    <property type="project" value="UniProtKB-UniRule"/>
</dbReference>
<dbReference type="InterPro" id="IPR012677">
    <property type="entry name" value="Nucleotide-bd_a/b_plait_sf"/>
</dbReference>
<keyword evidence="4" id="KW-0694">RNA-binding</keyword>
<comment type="subunit">
    <text evidence="4">Part of the 50S ribosomal subunit. Contacts protein L29, and trigger factor when it is bound to the ribosome.</text>
</comment>
<sequence length="97" mass="11357">MTNKKIELQPVISEKSYELANSSNKYTFVLPRGFNKIEIAKEVEKKYKVKVESVNSVVKPGKMKRDFRTYKPRRESDKMKVIVTLKKGDKIDEFLKS</sequence>
<dbReference type="InterPro" id="IPR012678">
    <property type="entry name" value="Ribosomal_uL23/eL15/eS24_sf"/>
</dbReference>